<dbReference type="Proteomes" id="UP000430021">
    <property type="component" value="Unassembled WGS sequence"/>
</dbReference>
<keyword evidence="5 7" id="KW-0472">Membrane</keyword>
<comment type="subcellular location">
    <subcellularLocation>
        <location evidence="1">Cell membrane</location>
        <topology evidence="1">Multi-pass membrane protein</topology>
    </subcellularLocation>
</comment>
<keyword evidence="6" id="KW-0175">Coiled coil</keyword>
<feature type="transmembrane region" description="Helical" evidence="7">
    <location>
        <begin position="416"/>
        <end position="437"/>
    </location>
</feature>
<evidence type="ECO:0000259" key="8">
    <source>
        <dbReference type="Pfam" id="PF02706"/>
    </source>
</evidence>
<dbReference type="PANTHER" id="PTHR32309">
    <property type="entry name" value="TYROSINE-PROTEIN KINASE"/>
    <property type="match status" value="1"/>
</dbReference>
<evidence type="ECO:0000256" key="1">
    <source>
        <dbReference type="ARBA" id="ARBA00004651"/>
    </source>
</evidence>
<evidence type="ECO:0000256" key="4">
    <source>
        <dbReference type="ARBA" id="ARBA00022989"/>
    </source>
</evidence>
<reference evidence="9 12" key="2">
    <citation type="submission" date="2020-08" db="EMBL/GenBank/DDBJ databases">
        <title>Genomic Encyclopedia of Type Strains, Phase IV (KMG-IV): sequencing the most valuable type-strain genomes for metagenomic binning, comparative biology and taxonomic classification.</title>
        <authorList>
            <person name="Goeker M."/>
        </authorList>
    </citation>
    <scope>NUCLEOTIDE SEQUENCE [LARGE SCALE GENOMIC DNA]</scope>
    <source>
        <strain evidence="9 12">DSM 8510</strain>
    </source>
</reference>
<dbReference type="Pfam" id="PF02706">
    <property type="entry name" value="Wzz"/>
    <property type="match status" value="1"/>
</dbReference>
<feature type="transmembrane region" description="Helical" evidence="7">
    <location>
        <begin position="20"/>
        <end position="40"/>
    </location>
</feature>
<keyword evidence="4 7" id="KW-1133">Transmembrane helix</keyword>
<protein>
    <submittedName>
        <fullName evidence="10">Chain-length determining protein</fullName>
    </submittedName>
    <submittedName>
        <fullName evidence="9">Polysaccharide chain length determinant protein (PEP-CTERM system associated)</fullName>
    </submittedName>
</protein>
<dbReference type="RefSeq" id="WP_160761077.1">
    <property type="nucleotide sequence ID" value="NZ_BAAADZ010000010.1"/>
</dbReference>
<dbReference type="Proteomes" id="UP000548685">
    <property type="component" value="Unassembled WGS sequence"/>
</dbReference>
<keyword evidence="2" id="KW-1003">Cell membrane</keyword>
<gene>
    <name evidence="9" type="ORF">FHS52_001886</name>
    <name evidence="10" type="ORF">GRI59_10285</name>
</gene>
<evidence type="ECO:0000313" key="9">
    <source>
        <dbReference type="EMBL" id="MBB3775917.1"/>
    </source>
</evidence>
<keyword evidence="3 7" id="KW-0812">Transmembrane</keyword>
<evidence type="ECO:0000256" key="5">
    <source>
        <dbReference type="ARBA" id="ARBA00023136"/>
    </source>
</evidence>
<evidence type="ECO:0000313" key="12">
    <source>
        <dbReference type="Proteomes" id="UP000548685"/>
    </source>
</evidence>
<dbReference type="AlphaFoldDB" id="A0A6I4UNH2"/>
<evidence type="ECO:0000256" key="7">
    <source>
        <dbReference type="SAM" id="Phobius"/>
    </source>
</evidence>
<feature type="coiled-coil region" evidence="6">
    <location>
        <begin position="172"/>
        <end position="199"/>
    </location>
</feature>
<evidence type="ECO:0000313" key="10">
    <source>
        <dbReference type="EMBL" id="MXP38993.1"/>
    </source>
</evidence>
<evidence type="ECO:0000256" key="6">
    <source>
        <dbReference type="SAM" id="Coils"/>
    </source>
</evidence>
<feature type="domain" description="Polysaccharide chain length determinant N-terminal" evidence="8">
    <location>
        <begin position="14"/>
        <end position="90"/>
    </location>
</feature>
<dbReference type="NCBIfam" id="TIGR03007">
    <property type="entry name" value="pepcterm_ChnLen"/>
    <property type="match status" value="1"/>
</dbReference>
<reference evidence="10 11" key="1">
    <citation type="submission" date="2019-12" db="EMBL/GenBank/DDBJ databases">
        <title>Genomic-based taxomic classification of the family Erythrobacteraceae.</title>
        <authorList>
            <person name="Xu L."/>
        </authorList>
    </citation>
    <scope>NUCLEOTIDE SEQUENCE [LARGE SCALE GENOMIC DNA]</scope>
    <source>
        <strain evidence="10 11">JCM 10282</strain>
    </source>
</reference>
<dbReference type="EMBL" id="JACICE010000002">
    <property type="protein sequence ID" value="MBB3775917.1"/>
    <property type="molecule type" value="Genomic_DNA"/>
</dbReference>
<accession>A0A6I4UNH2</accession>
<feature type="transmembrane region" description="Helical" evidence="7">
    <location>
        <begin position="480"/>
        <end position="505"/>
    </location>
</feature>
<dbReference type="InterPro" id="IPR014345">
    <property type="entry name" value="XrtA_polysacc_chain"/>
</dbReference>
<dbReference type="GO" id="GO:0005886">
    <property type="term" value="C:plasma membrane"/>
    <property type="evidence" value="ECO:0007669"/>
    <property type="project" value="UniProtKB-SubCell"/>
</dbReference>
<dbReference type="InterPro" id="IPR003856">
    <property type="entry name" value="LPS_length_determ_N"/>
</dbReference>
<dbReference type="InterPro" id="IPR050445">
    <property type="entry name" value="Bact_polysacc_biosynth/exp"/>
</dbReference>
<feature type="coiled-coil region" evidence="6">
    <location>
        <begin position="327"/>
        <end position="385"/>
    </location>
</feature>
<evidence type="ECO:0000313" key="11">
    <source>
        <dbReference type="Proteomes" id="UP000430021"/>
    </source>
</evidence>
<name>A0A6I4UNH2_9SPHN</name>
<organism evidence="10 11">
    <name type="scientific">Erythrobacter ramosus</name>
    <dbReference type="NCBI Taxonomy" id="35811"/>
    <lineage>
        <taxon>Bacteria</taxon>
        <taxon>Pseudomonadati</taxon>
        <taxon>Pseudomonadota</taxon>
        <taxon>Alphaproteobacteria</taxon>
        <taxon>Sphingomonadales</taxon>
        <taxon>Erythrobacteraceae</taxon>
        <taxon>Erythrobacter/Porphyrobacter group</taxon>
        <taxon>Erythrobacter</taxon>
    </lineage>
</organism>
<evidence type="ECO:0000256" key="2">
    <source>
        <dbReference type="ARBA" id="ARBA00022475"/>
    </source>
</evidence>
<comment type="caution">
    <text evidence="10">The sequence shown here is derived from an EMBL/GenBank/DDBJ whole genome shotgun (WGS) entry which is preliminary data.</text>
</comment>
<dbReference type="OrthoDB" id="9795292at2"/>
<proteinExistence type="predicted"/>
<evidence type="ECO:0000256" key="3">
    <source>
        <dbReference type="ARBA" id="ARBA00022692"/>
    </source>
</evidence>
<dbReference type="PANTHER" id="PTHR32309:SF31">
    <property type="entry name" value="CAPSULAR EXOPOLYSACCHARIDE FAMILY"/>
    <property type="match status" value="1"/>
</dbReference>
<sequence>MSEIFDELRAALWSVWHRRWMAIATAWGVCVLGWLVVSMIPNSYESKARVYVDVQDVLSKQLGIAGDGKEEIMRVRQTLSSAKNLEKVITSTRLGEGITERGALDSMIGELEKKVTVTSEQDNLFEITAAIGRGDLSDAENAVLARDVVQKLLDILREEHVIGNRTGISTAIGDLDRQLDERKLELEQAEQRRLAFEAQYPDLVGGSDSLSTKVQQARTEVRNVDADLAAAESGLAAISSQMAATPRTIAGGPQATGPRAALQQAQTQLAELRSRGLTDSHPDVVSTTKQVAILARQAAAAGDDAGGTPNPAYASLIAIKSERQATVEALQARRAALQSNFAALMASQASEPAVAAEANRISRDYDVLRQNYEKLLQDREALRTRGKVEDKASQFRFDIIQQPGVPQKPAAPNRPLLLFGVLIVGIGAGVAAAYALAQLKSSFATPQKLERTFDLPVIGSISLTVSDAARAIERRRLMQFAGACAGLGMMFVILLAIEVVSIGSIA</sequence>
<dbReference type="EMBL" id="WTYB01000002">
    <property type="protein sequence ID" value="MXP38993.1"/>
    <property type="molecule type" value="Genomic_DNA"/>
</dbReference>
<keyword evidence="12" id="KW-1185">Reference proteome</keyword>